<dbReference type="OrthoDB" id="265717at2759"/>
<dbReference type="EMBL" id="FJOG01000007">
    <property type="protein sequence ID" value="CZR55981.1"/>
    <property type="molecule type" value="Genomic_DNA"/>
</dbReference>
<dbReference type="CDD" id="cd20071">
    <property type="entry name" value="SET_SMYD"/>
    <property type="match status" value="1"/>
</dbReference>
<organism evidence="3 4">
    <name type="scientific">Phialocephala subalpina</name>
    <dbReference type="NCBI Taxonomy" id="576137"/>
    <lineage>
        <taxon>Eukaryota</taxon>
        <taxon>Fungi</taxon>
        <taxon>Dikarya</taxon>
        <taxon>Ascomycota</taxon>
        <taxon>Pezizomycotina</taxon>
        <taxon>Leotiomycetes</taxon>
        <taxon>Helotiales</taxon>
        <taxon>Mollisiaceae</taxon>
        <taxon>Phialocephala</taxon>
        <taxon>Phialocephala fortinii species complex</taxon>
    </lineage>
</organism>
<evidence type="ECO:0000313" key="4">
    <source>
        <dbReference type="Proteomes" id="UP000184330"/>
    </source>
</evidence>
<evidence type="ECO:0000313" key="3">
    <source>
        <dbReference type="EMBL" id="CZR55981.1"/>
    </source>
</evidence>
<accession>A0A1L7WTA1</accession>
<dbReference type="InterPro" id="IPR046341">
    <property type="entry name" value="SET_dom_sf"/>
</dbReference>
<feature type="compositionally biased region" description="Low complexity" evidence="1">
    <location>
        <begin position="157"/>
        <end position="178"/>
    </location>
</feature>
<proteinExistence type="predicted"/>
<dbReference type="AlphaFoldDB" id="A0A1L7WTA1"/>
<dbReference type="SUPFAM" id="SSF82199">
    <property type="entry name" value="SET domain"/>
    <property type="match status" value="1"/>
</dbReference>
<dbReference type="Pfam" id="PF00856">
    <property type="entry name" value="SET"/>
    <property type="match status" value="1"/>
</dbReference>
<dbReference type="PANTHER" id="PTHR47332:SF2">
    <property type="entry name" value="SET-6"/>
    <property type="match status" value="1"/>
</dbReference>
<gene>
    <name evidence="3" type="ORF">PAC_05869</name>
</gene>
<dbReference type="Proteomes" id="UP000184330">
    <property type="component" value="Unassembled WGS sequence"/>
</dbReference>
<reference evidence="3 4" key="1">
    <citation type="submission" date="2016-03" db="EMBL/GenBank/DDBJ databases">
        <authorList>
            <person name="Ploux O."/>
        </authorList>
    </citation>
    <scope>NUCLEOTIDE SEQUENCE [LARGE SCALE GENOMIC DNA]</scope>
    <source>
        <strain evidence="3 4">UAMH 11012</strain>
    </source>
</reference>
<protein>
    <recommendedName>
        <fullName evidence="2">SET domain-containing protein</fullName>
    </recommendedName>
</protein>
<dbReference type="STRING" id="576137.A0A1L7WTA1"/>
<feature type="region of interest" description="Disordered" evidence="1">
    <location>
        <begin position="150"/>
        <end position="182"/>
    </location>
</feature>
<dbReference type="SMART" id="SM00317">
    <property type="entry name" value="SET"/>
    <property type="match status" value="1"/>
</dbReference>
<dbReference type="InterPro" id="IPR053185">
    <property type="entry name" value="SET_domain_protein"/>
</dbReference>
<feature type="domain" description="SET" evidence="2">
    <location>
        <begin position="194"/>
        <end position="328"/>
    </location>
</feature>
<dbReference type="InterPro" id="IPR001214">
    <property type="entry name" value="SET_dom"/>
</dbReference>
<evidence type="ECO:0000256" key="1">
    <source>
        <dbReference type="SAM" id="MobiDB-lite"/>
    </source>
</evidence>
<keyword evidence="4" id="KW-1185">Reference proteome</keyword>
<sequence length="367" mass="41519">MIPTQSAIRPEARIPLATLATDFDEWMAGWVFRFGGTRYTGKQLPAQELLPGNRYHNCTPLTLPAPKMIPTQSAIRPEARIPLATLATDFDEWMAGWVFRFGGTRYTGKQLPAQELLPGNAWKTFKQEPRLPSVPQSPISLRRQFLQQVSPPKLEDSSSSSSFNSEHSRASSGSSIDSIYPKPPAKPDPIFVSEYFEVRKSPKGGYGAFATKDIEVGTVVMSEEPLFRAATMDVYYMYWNLTAEQRVEYRSLHGWSGLGLPRLLAIFKTNRFEIPGSACGIFIKSSRFNHACHPHATCTYKWNEELRHMVTTSINPMKNGDEITIQYTNNPSKLYDDYGFHCDCPACPDPKEAGKQHRMRQLPMPMW</sequence>
<evidence type="ECO:0000259" key="2">
    <source>
        <dbReference type="PROSITE" id="PS50280"/>
    </source>
</evidence>
<name>A0A1L7WTA1_9HELO</name>
<dbReference type="PANTHER" id="PTHR47332">
    <property type="entry name" value="SET DOMAIN-CONTAINING PROTEIN 5"/>
    <property type="match status" value="1"/>
</dbReference>
<dbReference type="PROSITE" id="PS50280">
    <property type="entry name" value="SET"/>
    <property type="match status" value="1"/>
</dbReference>
<dbReference type="Gene3D" id="2.170.270.10">
    <property type="entry name" value="SET domain"/>
    <property type="match status" value="1"/>
</dbReference>